<evidence type="ECO:0000313" key="1">
    <source>
        <dbReference type="EMBL" id="KAE8766149.1"/>
    </source>
</evidence>
<dbReference type="AlphaFoldDB" id="A0A7J5UV25"/>
<dbReference type="RefSeq" id="WP_152199488.1">
    <property type="nucleotide sequence ID" value="NZ_VUKF01000001.1"/>
</dbReference>
<keyword evidence="2" id="KW-1185">Reference proteome</keyword>
<organism evidence="1 2">
    <name type="scientific">Georgenia thermotolerans</name>
    <dbReference type="NCBI Taxonomy" id="527326"/>
    <lineage>
        <taxon>Bacteria</taxon>
        <taxon>Bacillati</taxon>
        <taxon>Actinomycetota</taxon>
        <taxon>Actinomycetes</taxon>
        <taxon>Micrococcales</taxon>
        <taxon>Bogoriellaceae</taxon>
        <taxon>Georgenia</taxon>
    </lineage>
</organism>
<dbReference type="EMBL" id="WHJE01000001">
    <property type="protein sequence ID" value="KAE8766149.1"/>
    <property type="molecule type" value="Genomic_DNA"/>
</dbReference>
<protein>
    <recommendedName>
        <fullName evidence="3">Tetratricopeptide repeat protein</fullName>
    </recommendedName>
</protein>
<evidence type="ECO:0000313" key="2">
    <source>
        <dbReference type="Proteomes" id="UP000451860"/>
    </source>
</evidence>
<dbReference type="Proteomes" id="UP000451860">
    <property type="component" value="Unassembled WGS sequence"/>
</dbReference>
<proteinExistence type="predicted"/>
<comment type="caution">
    <text evidence="1">The sequence shown here is derived from an EMBL/GenBank/DDBJ whole genome shotgun (WGS) entry which is preliminary data.</text>
</comment>
<gene>
    <name evidence="1" type="ORF">GB883_00495</name>
</gene>
<evidence type="ECO:0008006" key="3">
    <source>
        <dbReference type="Google" id="ProtNLM"/>
    </source>
</evidence>
<accession>A0A7J5UV25</accession>
<dbReference type="OrthoDB" id="5476461at2"/>
<reference evidence="1 2" key="1">
    <citation type="submission" date="2019-10" db="EMBL/GenBank/DDBJ databases">
        <title>Georgenia wutianyii sp. nov. and Georgenia yuyongxinii sp. nov. isolated from plateau pika (Ochotona curzoniae) in the Qinghai-Tibet plateau of China.</title>
        <authorList>
            <person name="Tian Z."/>
        </authorList>
    </citation>
    <scope>NUCLEOTIDE SEQUENCE [LARGE SCALE GENOMIC DNA]</scope>
    <source>
        <strain evidence="1 2">DSM 21501</strain>
    </source>
</reference>
<name>A0A7J5UV25_9MICO</name>
<sequence>MLDNLELPWLAMGGRFDEAERRMADIEARHRAVSLPLTPAAVAGTRIALRIWQDRSAEVAPLLLGLEGGYLPVTASVLVHFLRAGEVERARAHLAAHPVDLGHDFWFSVLDWGMTGEAALGLGDAELGAAAHAKLAAYAGQVCYAGGGNASGPVDMYLAMAAFAAGRVGEATAHADRAEELCAAWEIPLAAARLRRHRERHGF</sequence>